<dbReference type="Pfam" id="PF14247">
    <property type="entry name" value="DUF4344"/>
    <property type="match status" value="1"/>
</dbReference>
<gene>
    <name evidence="2" type="ORF">H1P_3290007</name>
</gene>
<keyword evidence="1" id="KW-1133">Transmembrane helix</keyword>
<evidence type="ECO:0000313" key="2">
    <source>
        <dbReference type="EMBL" id="VEP15351.1"/>
    </source>
</evidence>
<keyword evidence="1" id="KW-0472">Membrane</keyword>
<feature type="transmembrane region" description="Helical" evidence="1">
    <location>
        <begin position="9"/>
        <end position="28"/>
    </location>
</feature>
<dbReference type="Proteomes" id="UP000320055">
    <property type="component" value="Unassembled WGS sequence"/>
</dbReference>
<keyword evidence="1" id="KW-0812">Transmembrane</keyword>
<evidence type="ECO:0000256" key="1">
    <source>
        <dbReference type="SAM" id="Phobius"/>
    </source>
</evidence>
<reference evidence="2 3" key="1">
    <citation type="submission" date="2019-01" db="EMBL/GenBank/DDBJ databases">
        <authorList>
            <person name="Brito A."/>
        </authorList>
    </citation>
    <scope>NUCLEOTIDE SEQUENCE [LARGE SCALE GENOMIC DNA]</scope>
    <source>
        <strain evidence="2">1</strain>
    </source>
</reference>
<dbReference type="InterPro" id="IPR025644">
    <property type="entry name" value="DUF4344"/>
</dbReference>
<keyword evidence="3" id="KW-1185">Reference proteome</keyword>
<evidence type="ECO:0008006" key="4">
    <source>
        <dbReference type="Google" id="ProtNLM"/>
    </source>
</evidence>
<protein>
    <recommendedName>
        <fullName evidence="4">Metallopeptidase</fullName>
    </recommendedName>
</protein>
<dbReference type="OrthoDB" id="935695at2"/>
<sequence>MFFIYHKKINIFLTLIIQILVINISLLLTSKEVNSFPININNFEQKTKGNQNKQLPTIGKFQLQYNPTSKYQRFQRNIQASRVFNTVVEKLNKKNLNLPVNIPIVFRDCGEANAFYDLKAQKVIMCYELFEIGESVFVSGGYSQEQAQVRSIYNGVFILLHEVGHALVDNLDLAFTGKEEDSVDDFAATFVLDEKNGLPEEIIWISGQFFSVLPDGDYWDEHSFGQQRFYNLVCLLFGKNPQQYVGIAEQAGLGKDRAVRCHSEYQDKVSSWQRLLAPHYLYDRDTPATNTSNSSDPLY</sequence>
<accession>A0A563VVC0</accession>
<organism evidence="2 3">
    <name type="scientific">Hyella patelloides LEGE 07179</name>
    <dbReference type="NCBI Taxonomy" id="945734"/>
    <lineage>
        <taxon>Bacteria</taxon>
        <taxon>Bacillati</taxon>
        <taxon>Cyanobacteriota</taxon>
        <taxon>Cyanophyceae</taxon>
        <taxon>Pleurocapsales</taxon>
        <taxon>Hyellaceae</taxon>
        <taxon>Hyella</taxon>
    </lineage>
</organism>
<name>A0A563VVC0_9CYAN</name>
<evidence type="ECO:0000313" key="3">
    <source>
        <dbReference type="Proteomes" id="UP000320055"/>
    </source>
</evidence>
<dbReference type="AlphaFoldDB" id="A0A563VVC0"/>
<proteinExistence type="predicted"/>
<dbReference type="EMBL" id="CAACVJ010000256">
    <property type="protein sequence ID" value="VEP15351.1"/>
    <property type="molecule type" value="Genomic_DNA"/>
</dbReference>